<name>A0ABM4C9Y0_HYDVU</name>
<evidence type="ECO:0000313" key="1">
    <source>
        <dbReference type="Proteomes" id="UP001652625"/>
    </source>
</evidence>
<dbReference type="Proteomes" id="UP001652625">
    <property type="component" value="Chromosome 08"/>
</dbReference>
<evidence type="ECO:0000313" key="2">
    <source>
        <dbReference type="RefSeq" id="XP_065658468.1"/>
    </source>
</evidence>
<accession>A0ABM4C9Y0</accession>
<reference evidence="2" key="1">
    <citation type="submission" date="2025-08" db="UniProtKB">
        <authorList>
            <consortium name="RefSeq"/>
        </authorList>
    </citation>
    <scope>IDENTIFICATION</scope>
</reference>
<protein>
    <submittedName>
        <fullName evidence="2">Uncharacterized protein LOC136082982</fullName>
    </submittedName>
</protein>
<sequence length="189" mass="21174">MALKNQIKLYETTIALNVKNNPKAIYAYINKKSKVKEGINALNVNGKHETNYLSIAHSLNNNFSSVFTNETSDNMPFFKNRTNIICDNPTFSPDTVYIILKSLNPNKCTGVDGVHPFPLMCCADAFSLPLSLIFNKSYDTGITPSMWLNANITPLFKSGDKSEPSSYRPVSLNSLITYLKSYIYVALRK</sequence>
<gene>
    <name evidence="2" type="primary">LOC136082982</name>
</gene>
<proteinExistence type="predicted"/>
<dbReference type="GeneID" id="136082982"/>
<dbReference type="PANTHER" id="PTHR33395">
    <property type="entry name" value="TRANSCRIPTASE, PUTATIVE-RELATED-RELATED"/>
    <property type="match status" value="1"/>
</dbReference>
<keyword evidence="1" id="KW-1185">Reference proteome</keyword>
<dbReference type="PANTHER" id="PTHR33395:SF22">
    <property type="entry name" value="REVERSE TRANSCRIPTASE DOMAIN-CONTAINING PROTEIN"/>
    <property type="match status" value="1"/>
</dbReference>
<dbReference type="RefSeq" id="XP_065658468.1">
    <property type="nucleotide sequence ID" value="XM_065802396.1"/>
</dbReference>
<organism evidence="1 2">
    <name type="scientific">Hydra vulgaris</name>
    <name type="common">Hydra</name>
    <name type="synonym">Hydra attenuata</name>
    <dbReference type="NCBI Taxonomy" id="6087"/>
    <lineage>
        <taxon>Eukaryota</taxon>
        <taxon>Metazoa</taxon>
        <taxon>Cnidaria</taxon>
        <taxon>Hydrozoa</taxon>
        <taxon>Hydroidolina</taxon>
        <taxon>Anthoathecata</taxon>
        <taxon>Aplanulata</taxon>
        <taxon>Hydridae</taxon>
        <taxon>Hydra</taxon>
    </lineage>
</organism>